<proteinExistence type="predicted"/>
<gene>
    <name evidence="1" type="ORF">EVA_21283</name>
</gene>
<feature type="non-terminal residue" evidence="1">
    <location>
        <position position="1"/>
    </location>
</feature>
<dbReference type="EMBL" id="AMCI01008733">
    <property type="protein sequence ID" value="EJW90610.1"/>
    <property type="molecule type" value="Genomic_DNA"/>
</dbReference>
<evidence type="ECO:0000313" key="1">
    <source>
        <dbReference type="EMBL" id="EJW90610.1"/>
    </source>
</evidence>
<dbReference type="AlphaFoldDB" id="J9BSU0"/>
<protein>
    <submittedName>
        <fullName evidence="1">Conjugative transposon TraK protein</fullName>
    </submittedName>
</protein>
<name>J9BSU0_9ZZZZ</name>
<accession>J9BSU0</accession>
<reference evidence="1" key="1">
    <citation type="journal article" date="2012" name="PLoS ONE">
        <title>Gene sets for utilization of primary and secondary nutrition supplies in the distal gut of endangered iberian lynx.</title>
        <authorList>
            <person name="Alcaide M."/>
            <person name="Messina E."/>
            <person name="Richter M."/>
            <person name="Bargiela R."/>
            <person name="Peplies J."/>
            <person name="Huws S.A."/>
            <person name="Newbold C.J."/>
            <person name="Golyshin P.N."/>
            <person name="Simon M.A."/>
            <person name="Lopez G."/>
            <person name="Yakimov M.M."/>
            <person name="Ferrer M."/>
        </authorList>
    </citation>
    <scope>NUCLEOTIDE SEQUENCE</scope>
</reference>
<organism evidence="1">
    <name type="scientific">gut metagenome</name>
    <dbReference type="NCBI Taxonomy" id="749906"/>
    <lineage>
        <taxon>unclassified sequences</taxon>
        <taxon>metagenomes</taxon>
        <taxon>organismal metagenomes</taxon>
    </lineage>
</organism>
<sequence length="73" mass="8693">SAVCTIMCDSIHFDEHDRKFTYYGTQLIKRRTRDLKRSMVTTGYIETVPRTRNNPHGLLVTNWRTLENKDLDY</sequence>
<comment type="caution">
    <text evidence="1">The sequence shown here is derived from an EMBL/GenBank/DDBJ whole genome shotgun (WGS) entry which is preliminary data.</text>
</comment>